<comment type="similarity">
    <text evidence="1">Belongs to the membrane fusion protein (MFP) (TC 8.A.1) family.</text>
</comment>
<feature type="coiled-coil region" evidence="2">
    <location>
        <begin position="148"/>
        <end position="275"/>
    </location>
</feature>
<evidence type="ECO:0008006" key="8">
    <source>
        <dbReference type="Google" id="ProtNLM"/>
    </source>
</evidence>
<accession>A0ABP9UXL7</accession>
<keyword evidence="3" id="KW-1133">Transmembrane helix</keyword>
<reference evidence="6 7" key="1">
    <citation type="submission" date="2024-02" db="EMBL/GenBank/DDBJ databases">
        <title>Rubritalea halochordaticola NBRC 107102.</title>
        <authorList>
            <person name="Ichikawa N."/>
            <person name="Katano-Makiyama Y."/>
            <person name="Hidaka K."/>
        </authorList>
    </citation>
    <scope>NUCLEOTIDE SEQUENCE [LARGE SCALE GENOMIC DNA]</scope>
    <source>
        <strain evidence="6 7">NBRC 107102</strain>
    </source>
</reference>
<keyword evidence="2" id="KW-0175">Coiled coil</keyword>
<evidence type="ECO:0000259" key="4">
    <source>
        <dbReference type="Pfam" id="PF25954"/>
    </source>
</evidence>
<name>A0ABP9UXL7_9BACT</name>
<organism evidence="6 7">
    <name type="scientific">Rubritalea halochordaticola</name>
    <dbReference type="NCBI Taxonomy" id="714537"/>
    <lineage>
        <taxon>Bacteria</taxon>
        <taxon>Pseudomonadati</taxon>
        <taxon>Verrucomicrobiota</taxon>
        <taxon>Verrucomicrobiia</taxon>
        <taxon>Verrucomicrobiales</taxon>
        <taxon>Rubritaleaceae</taxon>
        <taxon>Rubritalea</taxon>
    </lineage>
</organism>
<evidence type="ECO:0000259" key="5">
    <source>
        <dbReference type="Pfam" id="PF25967"/>
    </source>
</evidence>
<sequence length="493" mass="54601">MLTLVFRTNVFFHFKVTFTLMSLDTLKKDTSHHSDSPKRSYAWMLPLCLLIGFLLVFLILFGKTFLPATEVQTAPVITLRQAQDAQSSNQPVTTGSTKGELLFQATGWIEPDPYTTYVPTLTNGIVDKVLVLEGESVKKGQLLATLIQEDAELDLKQAEKKVTAMQARIHAHCAAKDIIDEEIVAAQQKAAALAEELKSLNDRYDRLTRLTSGAIPEQDKIQAKFLVTRQQALIEEAKAEVPQLKAKLVQIDLERETMERNLEEAGIEKDRAQLAFDRTKIHSPMDGIVLRLHAAPGKKRYINMDDPHSAEIVELYDPNMLQARIDVPLTEAAALSVGQAVTLTSELLPDKEFSGVVTRITGEADIQRNTLQAKVSINNPDPRLRPGMLVRGKFFSSGQQSTVASGSRPSGRLALYVPEAALFEISGNSAKVWVASESDTVEMRELTLTQVTRENHRQVTEGLRSGEQVILPPFDNITPGDRIIPTPTKLSSK</sequence>
<dbReference type="PANTHER" id="PTHR30469">
    <property type="entry name" value="MULTIDRUG RESISTANCE PROTEIN MDTA"/>
    <property type="match status" value="1"/>
</dbReference>
<protein>
    <recommendedName>
        <fullName evidence="8">Efflux RND transporter periplasmic adaptor subunit</fullName>
    </recommendedName>
</protein>
<keyword evidence="7" id="KW-1185">Reference proteome</keyword>
<proteinExistence type="inferred from homology"/>
<evidence type="ECO:0000256" key="2">
    <source>
        <dbReference type="SAM" id="Coils"/>
    </source>
</evidence>
<dbReference type="Proteomes" id="UP001424741">
    <property type="component" value="Unassembled WGS sequence"/>
</dbReference>
<dbReference type="InterPro" id="IPR058627">
    <property type="entry name" value="MdtA-like_C"/>
</dbReference>
<dbReference type="NCBIfam" id="TIGR01730">
    <property type="entry name" value="RND_mfp"/>
    <property type="match status" value="1"/>
</dbReference>
<dbReference type="Pfam" id="PF25954">
    <property type="entry name" value="Beta-barrel_RND_2"/>
    <property type="match status" value="1"/>
</dbReference>
<dbReference type="Gene3D" id="2.40.420.20">
    <property type="match status" value="1"/>
</dbReference>
<evidence type="ECO:0000313" key="6">
    <source>
        <dbReference type="EMBL" id="GAA5494983.1"/>
    </source>
</evidence>
<evidence type="ECO:0000256" key="1">
    <source>
        <dbReference type="ARBA" id="ARBA00009477"/>
    </source>
</evidence>
<feature type="transmembrane region" description="Helical" evidence="3">
    <location>
        <begin position="41"/>
        <end position="62"/>
    </location>
</feature>
<dbReference type="Pfam" id="PF25967">
    <property type="entry name" value="RND-MFP_C"/>
    <property type="match status" value="1"/>
</dbReference>
<evidence type="ECO:0000313" key="7">
    <source>
        <dbReference type="Proteomes" id="UP001424741"/>
    </source>
</evidence>
<dbReference type="EMBL" id="BAABRL010000003">
    <property type="protein sequence ID" value="GAA5494983.1"/>
    <property type="molecule type" value="Genomic_DNA"/>
</dbReference>
<keyword evidence="3" id="KW-0812">Transmembrane</keyword>
<feature type="domain" description="CusB-like beta-barrel" evidence="4">
    <location>
        <begin position="325"/>
        <end position="394"/>
    </location>
</feature>
<dbReference type="InterPro" id="IPR006143">
    <property type="entry name" value="RND_pump_MFP"/>
</dbReference>
<dbReference type="Gene3D" id="2.40.50.100">
    <property type="match status" value="1"/>
</dbReference>
<dbReference type="PANTHER" id="PTHR30469:SF15">
    <property type="entry name" value="HLYD FAMILY OF SECRETION PROTEINS"/>
    <property type="match status" value="1"/>
</dbReference>
<keyword evidence="3" id="KW-0472">Membrane</keyword>
<dbReference type="Gene3D" id="2.40.30.170">
    <property type="match status" value="1"/>
</dbReference>
<dbReference type="InterPro" id="IPR058792">
    <property type="entry name" value="Beta-barrel_RND_2"/>
</dbReference>
<feature type="domain" description="Multidrug resistance protein MdtA-like C-terminal permuted SH3" evidence="5">
    <location>
        <begin position="414"/>
        <end position="470"/>
    </location>
</feature>
<gene>
    <name evidence="6" type="ORF">Rhal01_01152</name>
</gene>
<dbReference type="SUPFAM" id="SSF111369">
    <property type="entry name" value="HlyD-like secretion proteins"/>
    <property type="match status" value="2"/>
</dbReference>
<comment type="caution">
    <text evidence="6">The sequence shown here is derived from an EMBL/GenBank/DDBJ whole genome shotgun (WGS) entry which is preliminary data.</text>
</comment>
<evidence type="ECO:0000256" key="3">
    <source>
        <dbReference type="SAM" id="Phobius"/>
    </source>
</evidence>